<sequence>MKGQHPTSRRAAHFQTDVVKFCENTNLRSLLIFDVHIASLIKFRLLCVLELKGVLCIENLAKEVTNMVHLSYLGLRRTWICSLPEKIDSLRKLQTLDIRETYITTVPFSLWEITTLRHVHASWNRPINGPPKGSKLEHILTLKYVKVMAWEKDLPQMENIRKLGIRNRDNRDSKPTAQWLKNFEHLCSLSIEWQILPEEIVDMRSFRSYKNIRNLGLHGEWPRSMLFNAAMIPEHVTQLVQIPNSILSISLYYAMSVY</sequence>
<name>A0A833RC11_9POAL</name>
<dbReference type="EMBL" id="SWLB01000005">
    <property type="protein sequence ID" value="KAF3338597.1"/>
    <property type="molecule type" value="Genomic_DNA"/>
</dbReference>
<gene>
    <name evidence="3" type="ORF">FCM35_KLT17434</name>
</gene>
<evidence type="ECO:0000313" key="4">
    <source>
        <dbReference type="Proteomes" id="UP000623129"/>
    </source>
</evidence>
<dbReference type="AlphaFoldDB" id="A0A833RC11"/>
<organism evidence="3 4">
    <name type="scientific">Carex littledalei</name>
    <dbReference type="NCBI Taxonomy" id="544730"/>
    <lineage>
        <taxon>Eukaryota</taxon>
        <taxon>Viridiplantae</taxon>
        <taxon>Streptophyta</taxon>
        <taxon>Embryophyta</taxon>
        <taxon>Tracheophyta</taxon>
        <taxon>Spermatophyta</taxon>
        <taxon>Magnoliopsida</taxon>
        <taxon>Liliopsida</taxon>
        <taxon>Poales</taxon>
        <taxon>Cyperaceae</taxon>
        <taxon>Cyperoideae</taxon>
        <taxon>Cariceae</taxon>
        <taxon>Carex</taxon>
        <taxon>Carex subgen. Euthyceras</taxon>
    </lineage>
</organism>
<keyword evidence="1" id="KW-0677">Repeat</keyword>
<dbReference type="PANTHER" id="PTHR47186:SF3">
    <property type="entry name" value="OS09G0267800 PROTEIN"/>
    <property type="match status" value="1"/>
</dbReference>
<dbReference type="Proteomes" id="UP000623129">
    <property type="component" value="Unassembled WGS sequence"/>
</dbReference>
<accession>A0A833RC11</accession>
<dbReference type="Gene3D" id="3.80.10.10">
    <property type="entry name" value="Ribonuclease Inhibitor"/>
    <property type="match status" value="1"/>
</dbReference>
<feature type="domain" description="Disease resistance R13L4/SHOC-2-like LRR" evidence="2">
    <location>
        <begin position="27"/>
        <end position="219"/>
    </location>
</feature>
<evidence type="ECO:0000259" key="2">
    <source>
        <dbReference type="Pfam" id="PF23598"/>
    </source>
</evidence>
<dbReference type="OrthoDB" id="682583at2759"/>
<dbReference type="SUPFAM" id="SSF52058">
    <property type="entry name" value="L domain-like"/>
    <property type="match status" value="1"/>
</dbReference>
<dbReference type="InterPro" id="IPR032675">
    <property type="entry name" value="LRR_dom_sf"/>
</dbReference>
<comment type="caution">
    <text evidence="3">The sequence shown here is derived from an EMBL/GenBank/DDBJ whole genome shotgun (WGS) entry which is preliminary data.</text>
</comment>
<protein>
    <submittedName>
        <fullName evidence="3">Putative disease resistance protein</fullName>
    </submittedName>
</protein>
<keyword evidence="4" id="KW-1185">Reference proteome</keyword>
<dbReference type="PANTHER" id="PTHR47186">
    <property type="entry name" value="LEUCINE-RICH REPEAT-CONTAINING PROTEIN 57"/>
    <property type="match status" value="1"/>
</dbReference>
<evidence type="ECO:0000313" key="3">
    <source>
        <dbReference type="EMBL" id="KAF3338597.1"/>
    </source>
</evidence>
<proteinExistence type="predicted"/>
<evidence type="ECO:0000256" key="1">
    <source>
        <dbReference type="ARBA" id="ARBA00022737"/>
    </source>
</evidence>
<dbReference type="Pfam" id="PF23598">
    <property type="entry name" value="LRR_14"/>
    <property type="match status" value="1"/>
</dbReference>
<dbReference type="InterPro" id="IPR055414">
    <property type="entry name" value="LRR_R13L4/SHOC2-like"/>
</dbReference>
<reference evidence="3" key="1">
    <citation type="submission" date="2020-01" db="EMBL/GenBank/DDBJ databases">
        <title>Genome sequence of Kobresia littledalei, the first chromosome-level genome in the family Cyperaceae.</title>
        <authorList>
            <person name="Qu G."/>
        </authorList>
    </citation>
    <scope>NUCLEOTIDE SEQUENCE</scope>
    <source>
        <strain evidence="3">C.B.Clarke</strain>
        <tissue evidence="3">Leaf</tissue>
    </source>
</reference>